<dbReference type="Gene3D" id="3.40.980.20">
    <property type="entry name" value="Four-carbon acid sugar kinase, nucleotide binding domain"/>
    <property type="match status" value="1"/>
</dbReference>
<dbReference type="EMBL" id="JAUSTY010000038">
    <property type="protein sequence ID" value="MDQ0168542.1"/>
    <property type="molecule type" value="Genomic_DNA"/>
</dbReference>
<reference evidence="9 10" key="1">
    <citation type="submission" date="2023-07" db="EMBL/GenBank/DDBJ databases">
        <title>Genomic Encyclopedia of Type Strains, Phase IV (KMG-IV): sequencing the most valuable type-strain genomes for metagenomic binning, comparative biology and taxonomic classification.</title>
        <authorList>
            <person name="Goeker M."/>
        </authorList>
    </citation>
    <scope>NUCLEOTIDE SEQUENCE [LARGE SCALE GENOMIC DNA]</scope>
    <source>
        <strain evidence="9 10">DSM 12751</strain>
    </source>
</reference>
<dbReference type="InterPro" id="IPR010737">
    <property type="entry name" value="4-carb_acid_sugar_kinase_N"/>
</dbReference>
<evidence type="ECO:0000256" key="4">
    <source>
        <dbReference type="ARBA" id="ARBA00022777"/>
    </source>
</evidence>
<keyword evidence="4" id="KW-0418">Kinase</keyword>
<gene>
    <name evidence="9" type="ORF">J2S11_004504</name>
</gene>
<feature type="domain" description="Four-carbon acid sugar kinase N-terminal" evidence="7">
    <location>
        <begin position="3"/>
        <end position="226"/>
    </location>
</feature>
<keyword evidence="3" id="KW-0547">Nucleotide-binding</keyword>
<dbReference type="SUPFAM" id="SSF142764">
    <property type="entry name" value="YgbK-like"/>
    <property type="match status" value="1"/>
</dbReference>
<dbReference type="InterPro" id="IPR031475">
    <property type="entry name" value="NBD_C"/>
</dbReference>
<protein>
    <submittedName>
        <fullName evidence="9">Uncharacterized protein YgbK (DUF1537 family)</fullName>
    </submittedName>
</protein>
<keyword evidence="5" id="KW-0067">ATP-binding</keyword>
<dbReference type="InterPro" id="IPR037051">
    <property type="entry name" value="4-carb_acid_sugar_kinase_N_sf"/>
</dbReference>
<keyword evidence="6" id="KW-0119">Carbohydrate metabolism</keyword>
<comment type="similarity">
    <text evidence="1">Belongs to the four-carbon acid sugar kinase family.</text>
</comment>
<evidence type="ECO:0000256" key="6">
    <source>
        <dbReference type="ARBA" id="ARBA00023277"/>
    </source>
</evidence>
<proteinExistence type="inferred from homology"/>
<evidence type="ECO:0000256" key="5">
    <source>
        <dbReference type="ARBA" id="ARBA00022840"/>
    </source>
</evidence>
<evidence type="ECO:0000256" key="2">
    <source>
        <dbReference type="ARBA" id="ARBA00022679"/>
    </source>
</evidence>
<comment type="caution">
    <text evidence="9">The sequence shown here is derived from an EMBL/GenBank/DDBJ whole genome shotgun (WGS) entry which is preliminary data.</text>
</comment>
<dbReference type="Proteomes" id="UP001235840">
    <property type="component" value="Unassembled WGS sequence"/>
</dbReference>
<keyword evidence="2" id="KW-0808">Transferase</keyword>
<evidence type="ECO:0000313" key="10">
    <source>
        <dbReference type="Proteomes" id="UP001235840"/>
    </source>
</evidence>
<evidence type="ECO:0000256" key="3">
    <source>
        <dbReference type="ARBA" id="ARBA00022741"/>
    </source>
</evidence>
<dbReference type="RefSeq" id="WP_307398354.1">
    <property type="nucleotide sequence ID" value="NZ_BAAADK010000017.1"/>
</dbReference>
<organism evidence="9 10">
    <name type="scientific">Caldalkalibacillus horti</name>
    <dbReference type="NCBI Taxonomy" id="77523"/>
    <lineage>
        <taxon>Bacteria</taxon>
        <taxon>Bacillati</taxon>
        <taxon>Bacillota</taxon>
        <taxon>Bacilli</taxon>
        <taxon>Bacillales</taxon>
        <taxon>Bacillaceae</taxon>
        <taxon>Caldalkalibacillus</taxon>
    </lineage>
</organism>
<feature type="domain" description="Four-carbon acid sugar kinase nucleotide binding" evidence="8">
    <location>
        <begin position="249"/>
        <end position="418"/>
    </location>
</feature>
<dbReference type="Gene3D" id="3.40.50.10840">
    <property type="entry name" value="Putative sugar-binding, N-terminal domain"/>
    <property type="match status" value="1"/>
</dbReference>
<name>A0ABT9W634_9BACI</name>
<accession>A0ABT9W634</accession>
<evidence type="ECO:0000259" key="8">
    <source>
        <dbReference type="Pfam" id="PF17042"/>
    </source>
</evidence>
<dbReference type="Pfam" id="PF17042">
    <property type="entry name" value="NBD_C"/>
    <property type="match status" value="1"/>
</dbReference>
<evidence type="ECO:0000313" key="9">
    <source>
        <dbReference type="EMBL" id="MDQ0168542.1"/>
    </source>
</evidence>
<keyword evidence="10" id="KW-1185">Reference proteome</keyword>
<dbReference type="Pfam" id="PF07005">
    <property type="entry name" value="SBD_N"/>
    <property type="match status" value="1"/>
</dbReference>
<dbReference type="InterPro" id="IPR042213">
    <property type="entry name" value="NBD_C_sf"/>
</dbReference>
<sequence length="431" mass="47085">MKIGIIADDLTGANDSGVQLTRSGLNTSVRFDLKNANVQQDDAIVLDTDSRSISPEKAYTRVVEAAQFLKEEKIDIIYKKIDSTLRGNLGVELDAVYDVFKPDFVVMAPGYPVNGRTVMDGKHYLHGTLLHETEISRDPKCPVTESYIPKLLQDQTKRNIGHISTTLLAEGYNTVKAALDEYKNAGTAYVLFDSATEHDLELIAQYIKQSRFSVVWLGSAGLANYLPQVYHLEKEKQTVTIPHSNKPVLLVVGSVTSVSRKQLDHFLAQKGVQGIGIDSTELVSTVERRSKELELGFREAVKAYKEGHHVAIYSTGDREAIRQAQEEGAKQGLSHTDVSNAVVAGVGKIVSELLEETELQGIIMTGGDTAKQICDQIGVTGIHLIDEVETGVPIGQLIGRYPIYAVTKAGAFGSEATFTLSKERIQGGNQL</sequence>
<evidence type="ECO:0000256" key="1">
    <source>
        <dbReference type="ARBA" id="ARBA00005715"/>
    </source>
</evidence>
<evidence type="ECO:0000259" key="7">
    <source>
        <dbReference type="Pfam" id="PF07005"/>
    </source>
</evidence>